<protein>
    <recommendedName>
        <fullName evidence="1">DUF3291 domain-containing protein</fullName>
    </recommendedName>
</protein>
<reference evidence="3" key="1">
    <citation type="journal article" date="2019" name="Int. J. Syst. Evol. Microbiol.">
        <title>The Global Catalogue of Microorganisms (GCM) 10K type strain sequencing project: providing services to taxonomists for standard genome sequencing and annotation.</title>
        <authorList>
            <consortium name="The Broad Institute Genomics Platform"/>
            <consortium name="The Broad Institute Genome Sequencing Center for Infectious Disease"/>
            <person name="Wu L."/>
            <person name="Ma J."/>
        </authorList>
    </citation>
    <scope>NUCLEOTIDE SEQUENCE [LARGE SCALE GENOMIC DNA]</scope>
    <source>
        <strain evidence="3">NBRC 101365</strain>
    </source>
</reference>
<dbReference type="InterPro" id="IPR011008">
    <property type="entry name" value="Dimeric_a/b-barrel"/>
</dbReference>
<evidence type="ECO:0000259" key="1">
    <source>
        <dbReference type="Pfam" id="PF11695"/>
    </source>
</evidence>
<accession>A0ABQ6CEW1</accession>
<dbReference type="SUPFAM" id="SSF54909">
    <property type="entry name" value="Dimeric alpha+beta barrel"/>
    <property type="match status" value="1"/>
</dbReference>
<sequence length="154" mass="17845">MHLAELNIAKLRFSEGDPRAAEFFENLARVNGLAERMPGFVWRLKDEESDNATSFQINDDPMVISNLSVWENAESLEKFVFQTVHTGFYRKREAWFEKPAAPHFVMWWVEEGHRPDLKEAAERLAHLSEHGPGDFAFDWAQVPAAQLWREARCA</sequence>
<dbReference type="Pfam" id="PF11695">
    <property type="entry name" value="DUF3291"/>
    <property type="match status" value="1"/>
</dbReference>
<organism evidence="2 3">
    <name type="scientific">Labrys miyagiensis</name>
    <dbReference type="NCBI Taxonomy" id="346912"/>
    <lineage>
        <taxon>Bacteria</taxon>
        <taxon>Pseudomonadati</taxon>
        <taxon>Pseudomonadota</taxon>
        <taxon>Alphaproteobacteria</taxon>
        <taxon>Hyphomicrobiales</taxon>
        <taxon>Xanthobacteraceae</taxon>
        <taxon>Labrys</taxon>
    </lineage>
</organism>
<evidence type="ECO:0000313" key="2">
    <source>
        <dbReference type="EMBL" id="GLS18811.1"/>
    </source>
</evidence>
<dbReference type="Proteomes" id="UP001156882">
    <property type="component" value="Unassembled WGS sequence"/>
</dbReference>
<dbReference type="InterPro" id="IPR021708">
    <property type="entry name" value="DUF3291"/>
</dbReference>
<dbReference type="RefSeq" id="WP_284311682.1">
    <property type="nucleotide sequence ID" value="NZ_BSPC01000015.1"/>
</dbReference>
<dbReference type="EMBL" id="BSPC01000015">
    <property type="protein sequence ID" value="GLS18811.1"/>
    <property type="molecule type" value="Genomic_DNA"/>
</dbReference>
<feature type="domain" description="DUF3291" evidence="1">
    <location>
        <begin position="3"/>
        <end position="141"/>
    </location>
</feature>
<keyword evidence="3" id="KW-1185">Reference proteome</keyword>
<comment type="caution">
    <text evidence="2">The sequence shown here is derived from an EMBL/GenBank/DDBJ whole genome shotgun (WGS) entry which is preliminary data.</text>
</comment>
<proteinExistence type="predicted"/>
<evidence type="ECO:0000313" key="3">
    <source>
        <dbReference type="Proteomes" id="UP001156882"/>
    </source>
</evidence>
<name>A0ABQ6CEW1_9HYPH</name>
<gene>
    <name evidence="2" type="ORF">GCM10007874_18280</name>
</gene>